<reference evidence="2 3" key="1">
    <citation type="journal article" date="2019" name="Emerg. Microbes Infect.">
        <title>Comprehensive subspecies identification of 175 nontuberculous mycobacteria species based on 7547 genomic profiles.</title>
        <authorList>
            <person name="Matsumoto Y."/>
            <person name="Kinjo T."/>
            <person name="Motooka D."/>
            <person name="Nabeya D."/>
            <person name="Jung N."/>
            <person name="Uechi K."/>
            <person name="Horii T."/>
            <person name="Iida T."/>
            <person name="Fujita J."/>
            <person name="Nakamura S."/>
        </authorList>
    </citation>
    <scope>NUCLEOTIDE SEQUENCE [LARGE SCALE GENOMIC DNA]</scope>
    <source>
        <strain evidence="2 3">JCM 12272</strain>
    </source>
</reference>
<protein>
    <submittedName>
        <fullName evidence="2">Uncharacterized protein</fullName>
    </submittedName>
</protein>
<evidence type="ECO:0000313" key="3">
    <source>
        <dbReference type="Proteomes" id="UP000466906"/>
    </source>
</evidence>
<feature type="region of interest" description="Disordered" evidence="1">
    <location>
        <begin position="105"/>
        <end position="125"/>
    </location>
</feature>
<dbReference type="EMBL" id="AP022565">
    <property type="protein sequence ID" value="BBX27954.1"/>
    <property type="molecule type" value="Genomic_DNA"/>
</dbReference>
<sequence length="167" mass="19323">MKETDEHAVVLGQLDPHDKAIREDEGRSIEARWDFGNVLLKQRDDKKQLRRGLVARVVKEYGVSRSEIHRRMQLAEKFKSKSEVSHAWDKYGSWRRITRDVLPKTPRKEKAERLTEKVEPSPEDQTRVTVRRLALWAGGSDDRCDKLVAILREDLRPLGINVTKAGS</sequence>
<dbReference type="RefSeq" id="WP_163665311.1">
    <property type="nucleotide sequence ID" value="NZ_AP022565.1"/>
</dbReference>
<accession>A0A6N4UWC9</accession>
<keyword evidence="3" id="KW-1185">Reference proteome</keyword>
<organism evidence="2 3">
    <name type="scientific">Mycolicibacterium alvei</name>
    <dbReference type="NCBI Taxonomy" id="67081"/>
    <lineage>
        <taxon>Bacteria</taxon>
        <taxon>Bacillati</taxon>
        <taxon>Actinomycetota</taxon>
        <taxon>Actinomycetes</taxon>
        <taxon>Mycobacteriales</taxon>
        <taxon>Mycobacteriaceae</taxon>
        <taxon>Mycolicibacterium</taxon>
    </lineage>
</organism>
<dbReference type="KEGG" id="malv:MALV_30790"/>
<gene>
    <name evidence="2" type="ORF">MALV_30790</name>
</gene>
<evidence type="ECO:0000256" key="1">
    <source>
        <dbReference type="SAM" id="MobiDB-lite"/>
    </source>
</evidence>
<proteinExistence type="predicted"/>
<evidence type="ECO:0000313" key="2">
    <source>
        <dbReference type="EMBL" id="BBX27954.1"/>
    </source>
</evidence>
<dbReference type="AlphaFoldDB" id="A0A6N4UWC9"/>
<dbReference type="Proteomes" id="UP000466906">
    <property type="component" value="Chromosome"/>
</dbReference>
<name>A0A6N4UWC9_9MYCO</name>